<dbReference type="PANTHER" id="PTHR14110:SF0">
    <property type="entry name" value="MITOCHONDRIAL IMPORT INNER MEMBRANE TRANSLOCASE SUBUNIT TIM22"/>
    <property type="match status" value="1"/>
</dbReference>
<evidence type="ECO:0000256" key="10">
    <source>
        <dbReference type="SAM" id="MobiDB-lite"/>
    </source>
</evidence>
<dbReference type="PANTHER" id="PTHR14110">
    <property type="entry name" value="MITOCHONDRIAL IMPORT INNER MEMBRANE TRANSLOCASE SUBUNIT TIM22"/>
    <property type="match status" value="1"/>
</dbReference>
<evidence type="ECO:0000256" key="2">
    <source>
        <dbReference type="ARBA" id="ARBA00008444"/>
    </source>
</evidence>
<dbReference type="EMBL" id="LN483142">
    <property type="protein sequence ID" value="CED83355.1"/>
    <property type="molecule type" value="Genomic_DNA"/>
</dbReference>
<dbReference type="GO" id="GO:0008320">
    <property type="term" value="F:protein transmembrane transporter activity"/>
    <property type="evidence" value="ECO:0007669"/>
    <property type="project" value="UniProtKB-UniRule"/>
</dbReference>
<sequence length="183" mass="19429">MSNHPLLPPIFPAGREPVPPGTTEEELANMRQMTQLNKLVTTVPESCIFKTVLSAGAGFGLGAFFSLMSTSFQYEDPMNRANVKISTMAQTKLAFKDMGVKMWGTGKGFAKVGAIYSGVECCVEGYRAKNDIQNSLYAGMIAGSILALQTGSGPKAVLGGGIAFAAFSGAIDLYMRKEAPDED</sequence>
<evidence type="ECO:0000256" key="5">
    <source>
        <dbReference type="ARBA" id="ARBA00022792"/>
    </source>
</evidence>
<organism evidence="11">
    <name type="scientific">Phaffia rhodozyma</name>
    <name type="common">Yeast</name>
    <name type="synonym">Xanthophyllomyces dendrorhous</name>
    <dbReference type="NCBI Taxonomy" id="264483"/>
    <lineage>
        <taxon>Eukaryota</taxon>
        <taxon>Fungi</taxon>
        <taxon>Dikarya</taxon>
        <taxon>Basidiomycota</taxon>
        <taxon>Agaricomycotina</taxon>
        <taxon>Tremellomycetes</taxon>
        <taxon>Cystofilobasidiales</taxon>
        <taxon>Mrakiaceae</taxon>
        <taxon>Phaffia</taxon>
    </lineage>
</organism>
<comment type="function">
    <text evidence="9">Essential core component of the TIM22 complex, a complex that mediates the import and insertion of multi-pass transmembrane proteins into the mitochondrial inner membrane. In the TIM22 complex, it constitutes the voltage-activated and signal-gated channel. Forms a twin-pore translocase that uses the membrane potential as external driving force in 2 voltage-dependent steps.</text>
</comment>
<dbReference type="Pfam" id="PF02466">
    <property type="entry name" value="Tim17"/>
    <property type="match status" value="1"/>
</dbReference>
<dbReference type="GO" id="GO:0045039">
    <property type="term" value="P:protein insertion into mitochondrial inner membrane"/>
    <property type="evidence" value="ECO:0007669"/>
    <property type="project" value="UniProtKB-UniRule"/>
</dbReference>
<evidence type="ECO:0000256" key="4">
    <source>
        <dbReference type="ARBA" id="ARBA00022692"/>
    </source>
</evidence>
<dbReference type="InterPro" id="IPR039175">
    <property type="entry name" value="TIM22"/>
</dbReference>
<evidence type="ECO:0000256" key="8">
    <source>
        <dbReference type="ARBA" id="ARBA00023136"/>
    </source>
</evidence>
<comment type="subcellular location">
    <subcellularLocation>
        <location evidence="1 9">Mitochondrion inner membrane</location>
        <topology evidence="1 9">Multi-pass membrane protein</topology>
    </subcellularLocation>
</comment>
<evidence type="ECO:0000256" key="9">
    <source>
        <dbReference type="RuleBase" id="RU367038"/>
    </source>
</evidence>
<keyword evidence="6" id="KW-1133">Transmembrane helix</keyword>
<dbReference type="GO" id="GO:0042721">
    <property type="term" value="C:TIM22 mitochondrial import inner membrane insertion complex"/>
    <property type="evidence" value="ECO:0007669"/>
    <property type="project" value="UniProtKB-UniRule"/>
</dbReference>
<evidence type="ECO:0000256" key="7">
    <source>
        <dbReference type="ARBA" id="ARBA00023128"/>
    </source>
</evidence>
<evidence type="ECO:0000256" key="6">
    <source>
        <dbReference type="ARBA" id="ARBA00022989"/>
    </source>
</evidence>
<dbReference type="GO" id="GO:0030943">
    <property type="term" value="F:mitochondrion targeting sequence binding"/>
    <property type="evidence" value="ECO:0007669"/>
    <property type="project" value="TreeGrafter"/>
</dbReference>
<name>A0A0F7SS62_PHARH</name>
<keyword evidence="4" id="KW-0812">Transmembrane</keyword>
<keyword evidence="9" id="KW-0813">Transport</keyword>
<evidence type="ECO:0000256" key="1">
    <source>
        <dbReference type="ARBA" id="ARBA00004448"/>
    </source>
</evidence>
<feature type="compositionally biased region" description="Pro residues" evidence="10">
    <location>
        <begin position="1"/>
        <end position="11"/>
    </location>
</feature>
<dbReference type="AlphaFoldDB" id="A0A0F7SS62"/>
<keyword evidence="5 9" id="KW-0999">Mitochondrion inner membrane</keyword>
<accession>A0A0F7SS62</accession>
<reference evidence="11" key="1">
    <citation type="submission" date="2014-08" db="EMBL/GenBank/DDBJ databases">
        <authorList>
            <person name="Sharma Rahul"/>
            <person name="Thines Marco"/>
        </authorList>
    </citation>
    <scope>NUCLEOTIDE SEQUENCE</scope>
</reference>
<feature type="region of interest" description="Disordered" evidence="10">
    <location>
        <begin position="1"/>
        <end position="21"/>
    </location>
</feature>
<comment type="similarity">
    <text evidence="2 9">Belongs to the Tim17/Tim22/Tim23 family.</text>
</comment>
<proteinExistence type="inferred from homology"/>
<keyword evidence="7 9" id="KW-0496">Mitochondrion</keyword>
<keyword evidence="9" id="KW-0653">Protein transport</keyword>
<protein>
    <recommendedName>
        <fullName evidence="3 9">Mitochondrial import inner membrane translocase subunit TIM22</fullName>
    </recommendedName>
</protein>
<evidence type="ECO:0000313" key="11">
    <source>
        <dbReference type="EMBL" id="CED83355.1"/>
    </source>
</evidence>
<keyword evidence="9" id="KW-0811">Translocation</keyword>
<comment type="subunit">
    <text evidence="9">Component of the TIM22 complex.</text>
</comment>
<keyword evidence="8" id="KW-0472">Membrane</keyword>
<evidence type="ECO:0000256" key="3">
    <source>
        <dbReference type="ARBA" id="ARBA00020722"/>
    </source>
</evidence>